<dbReference type="RefSeq" id="WP_098469389.1">
    <property type="nucleotide sequence ID" value="NZ_PDJD01000001.1"/>
</dbReference>
<evidence type="ECO:0000313" key="11">
    <source>
        <dbReference type="EMBL" id="PFG20398.1"/>
    </source>
</evidence>
<dbReference type="InterPro" id="IPR050250">
    <property type="entry name" value="Macrolide_Exporter_MacB"/>
</dbReference>
<gene>
    <name evidence="11" type="ORF">ATL40_1996</name>
</gene>
<feature type="region of interest" description="Disordered" evidence="7">
    <location>
        <begin position="709"/>
        <end position="731"/>
    </location>
</feature>
<feature type="domain" description="ABC3 transporter permease C-terminal" evidence="10">
    <location>
        <begin position="879"/>
        <end position="997"/>
    </location>
</feature>
<organism evidence="11 12">
    <name type="scientific">Serinibacter salmoneus</name>
    <dbReference type="NCBI Taxonomy" id="556530"/>
    <lineage>
        <taxon>Bacteria</taxon>
        <taxon>Bacillati</taxon>
        <taxon>Actinomycetota</taxon>
        <taxon>Actinomycetes</taxon>
        <taxon>Micrococcales</taxon>
        <taxon>Beutenbergiaceae</taxon>
        <taxon>Serinibacter</taxon>
    </lineage>
</organism>
<dbReference type="Pfam" id="PF02687">
    <property type="entry name" value="FtsX"/>
    <property type="match status" value="1"/>
</dbReference>
<keyword evidence="5 8" id="KW-0472">Membrane</keyword>
<dbReference type="AlphaFoldDB" id="A0A2A9D122"/>
<evidence type="ECO:0000259" key="10">
    <source>
        <dbReference type="Pfam" id="PF02687"/>
    </source>
</evidence>
<feature type="transmembrane region" description="Helical" evidence="8">
    <location>
        <begin position="970"/>
        <end position="993"/>
    </location>
</feature>
<feature type="transmembrane region" description="Helical" evidence="8">
    <location>
        <begin position="925"/>
        <end position="950"/>
    </location>
</feature>
<evidence type="ECO:0000256" key="5">
    <source>
        <dbReference type="ARBA" id="ARBA00023136"/>
    </source>
</evidence>
<evidence type="ECO:0000256" key="3">
    <source>
        <dbReference type="ARBA" id="ARBA00022692"/>
    </source>
</evidence>
<dbReference type="PANTHER" id="PTHR30572">
    <property type="entry name" value="MEMBRANE COMPONENT OF TRANSPORTER-RELATED"/>
    <property type="match status" value="1"/>
</dbReference>
<dbReference type="GO" id="GO:0005886">
    <property type="term" value="C:plasma membrane"/>
    <property type="evidence" value="ECO:0007669"/>
    <property type="project" value="UniProtKB-SubCell"/>
</dbReference>
<dbReference type="GO" id="GO:0022857">
    <property type="term" value="F:transmembrane transporter activity"/>
    <property type="evidence" value="ECO:0007669"/>
    <property type="project" value="TreeGrafter"/>
</dbReference>
<feature type="transmembrane region" description="Helical" evidence="8">
    <location>
        <begin position="339"/>
        <end position="364"/>
    </location>
</feature>
<feature type="transmembrane region" description="Helical" evidence="8">
    <location>
        <begin position="370"/>
        <end position="391"/>
    </location>
</feature>
<comment type="similarity">
    <text evidence="6">Belongs to the ABC-4 integral membrane protein family.</text>
</comment>
<keyword evidence="4 8" id="KW-1133">Transmembrane helix</keyword>
<reference evidence="11 12" key="1">
    <citation type="submission" date="2017-10" db="EMBL/GenBank/DDBJ databases">
        <title>Sequencing the genomes of 1000 actinobacteria strains.</title>
        <authorList>
            <person name="Klenk H.-P."/>
        </authorList>
    </citation>
    <scope>NUCLEOTIDE SEQUENCE [LARGE SCALE GENOMIC DNA]</scope>
    <source>
        <strain evidence="11 12">DSM 21801</strain>
    </source>
</reference>
<proteinExistence type="inferred from homology"/>
<evidence type="ECO:0000256" key="7">
    <source>
        <dbReference type="SAM" id="MobiDB-lite"/>
    </source>
</evidence>
<comment type="caution">
    <text evidence="11">The sequence shown here is derived from an EMBL/GenBank/DDBJ whole genome shotgun (WGS) entry which is preliminary data.</text>
</comment>
<evidence type="ECO:0000256" key="1">
    <source>
        <dbReference type="ARBA" id="ARBA00004651"/>
    </source>
</evidence>
<feature type="transmembrane region" description="Helical" evidence="8">
    <location>
        <begin position="492"/>
        <end position="513"/>
    </location>
</feature>
<evidence type="ECO:0000256" key="6">
    <source>
        <dbReference type="ARBA" id="ARBA00038076"/>
    </source>
</evidence>
<sequence length="1010" mass="100271">MRFLARRARAQAALLAVLAALVALVTATAAAGSGLVVQRSDAITTTELASRQGAPGALVLQTRAGQDPQAQDDALVTLLGDLIAASGGTPQDGAALDVTRAWVGESLTLQREDAAAGAAFLATAADLAGRADLIDGRWLSEPGASADEPGVVPALLPVSAADRAGLGVGDVVALGREGALRLQVVGTFAAREPSAPLWTAADSAQLTGEQQVTGPFVVAEATTIPGDPYLRWTITPSGAPLVSDGAAPLAAALAALPAALEATDDFAPRGLTETGTLADTLAELAAAAADARAVTGVALVMLAILGLLCLSQVARLLARARAAHSRIMLARGAAPGRLVAMEVAETGVLAALAVALGAALGLAVAPGGGLVALVALPLAWAAIALPAVTGILRPEQAGRGTTLVRGVSAGLIVLLAALSTWRLLSLVGSSSWTALEAALALPAPGLAVLACALVLLVALAPVWAAMDRIAVRAPVTPALGLFSVARTSRSQAVPVLLLAAAVGTTGVAATYAASAGAARADLLAAQSGADARIQLPPRGAVSAAYPPRDVAPLADVPGVTATARVNRVTGDVGGVEAELLAVPASLLPDVMALPDGTGADPDALAAAITPAPPAAGGLDGAREVTLSLQQSGGTTLPAQTTAQLSVLAWFVDAAGAVRWQESAQEVSFGDNRVSIPQPAAGESLLALDLTARVPAPVQELSLALAAVGSGAEQGGSPTGWRGTTWSAPPGDPVLTASWSTTVHGRLLPPAPEALPAVLSPTLAQALDASVGDALEFSGAGYPLAIEVAAVAEVPGVPGFAVLVDRDGWVAQTVAFSRGVPDADEIWIALADPVTAAVGEDPEGGGRPALERQARALGGTALWPDLAAAGTAVGTPAFALVAGAALVLAVVGLLAAAAVSVRDRRAEVLTLRAIGMSARGQARARALEPAVVTLAGILCGLVVAAAVSALVTPALVRLSVPAVVSVTVHVHPWWLATAVAVLGAGGVVTALVVARTVTRQARDTAHREETR</sequence>
<feature type="transmembrane region" description="Helical" evidence="8">
    <location>
        <begin position="297"/>
        <end position="318"/>
    </location>
</feature>
<dbReference type="PANTHER" id="PTHR30572:SF4">
    <property type="entry name" value="ABC TRANSPORTER PERMEASE YTRF"/>
    <property type="match status" value="1"/>
</dbReference>
<feature type="transmembrane region" description="Helical" evidence="8">
    <location>
        <begin position="403"/>
        <end position="424"/>
    </location>
</feature>
<protein>
    <submittedName>
        <fullName evidence="11">FtsX-like permease family protein</fullName>
    </submittedName>
</protein>
<feature type="signal peptide" evidence="9">
    <location>
        <begin position="1"/>
        <end position="31"/>
    </location>
</feature>
<dbReference type="Proteomes" id="UP000224915">
    <property type="component" value="Unassembled WGS sequence"/>
</dbReference>
<feature type="transmembrane region" description="Helical" evidence="8">
    <location>
        <begin position="876"/>
        <end position="898"/>
    </location>
</feature>
<evidence type="ECO:0000256" key="4">
    <source>
        <dbReference type="ARBA" id="ARBA00022989"/>
    </source>
</evidence>
<keyword evidence="3 8" id="KW-0812">Transmembrane</keyword>
<evidence type="ECO:0000313" key="12">
    <source>
        <dbReference type="Proteomes" id="UP000224915"/>
    </source>
</evidence>
<dbReference type="EMBL" id="PDJD01000001">
    <property type="protein sequence ID" value="PFG20398.1"/>
    <property type="molecule type" value="Genomic_DNA"/>
</dbReference>
<accession>A0A2A9D122</accession>
<evidence type="ECO:0000256" key="2">
    <source>
        <dbReference type="ARBA" id="ARBA00022475"/>
    </source>
</evidence>
<evidence type="ECO:0000256" key="9">
    <source>
        <dbReference type="SAM" id="SignalP"/>
    </source>
</evidence>
<feature type="chain" id="PRO_5039540180" evidence="9">
    <location>
        <begin position="32"/>
        <end position="1010"/>
    </location>
</feature>
<comment type="subcellular location">
    <subcellularLocation>
        <location evidence="1">Cell membrane</location>
        <topology evidence="1">Multi-pass membrane protein</topology>
    </subcellularLocation>
</comment>
<keyword evidence="2" id="KW-1003">Cell membrane</keyword>
<evidence type="ECO:0000256" key="8">
    <source>
        <dbReference type="SAM" id="Phobius"/>
    </source>
</evidence>
<dbReference type="InterPro" id="IPR003838">
    <property type="entry name" value="ABC3_permease_C"/>
</dbReference>
<feature type="transmembrane region" description="Helical" evidence="8">
    <location>
        <begin position="444"/>
        <end position="464"/>
    </location>
</feature>
<keyword evidence="12" id="KW-1185">Reference proteome</keyword>
<name>A0A2A9D122_9MICO</name>
<keyword evidence="9" id="KW-0732">Signal</keyword>